<accession>A0ABS7MA35</accession>
<keyword evidence="4" id="KW-0804">Transcription</keyword>
<proteinExistence type="inferred from homology"/>
<dbReference type="RefSeq" id="WP_201927085.1">
    <property type="nucleotide sequence ID" value="NZ_JAERPO010000001.1"/>
</dbReference>
<dbReference type="EMBL" id="JAILXK010000001">
    <property type="protein sequence ID" value="MBY4635818.1"/>
    <property type="molecule type" value="Genomic_DNA"/>
</dbReference>
<evidence type="ECO:0000313" key="7">
    <source>
        <dbReference type="Proteomes" id="UP001166571"/>
    </source>
</evidence>
<dbReference type="PRINTS" id="PR00039">
    <property type="entry name" value="HTHLYSR"/>
</dbReference>
<dbReference type="InterPro" id="IPR036390">
    <property type="entry name" value="WH_DNA-bd_sf"/>
</dbReference>
<sequence>MSLPDYEGWACFVAVADGGSFTAAASSLGLSKATVSKAVSRLEASLGIALLHRSSRTVAVSTAGAGLLDEARAMVAAAMAATEAARGDRIDLSGPIKLAAPMSFGIKVLGPPLAVFLERHPAVTVDVMLSDARHDPVAEGIDLTLRIAPLADSSLLARTIAPVAASIIASPAYLEAHGTPRHPLELARHRLIGYGHRDRILPLHFSREGEEATVIPTGPMFTNNGDIMVPLLVAGGGVAVLPEFIAREEIAAGQLVPILTDWSLPQSFLHLLSPPTRLRPARVRALSDHLVDSLKLSCTGRDSRDSAG</sequence>
<evidence type="ECO:0000313" key="6">
    <source>
        <dbReference type="EMBL" id="MBY4635818.1"/>
    </source>
</evidence>
<dbReference type="CDD" id="cd08422">
    <property type="entry name" value="PBP2_CrgA_like"/>
    <property type="match status" value="1"/>
</dbReference>
<dbReference type="Pfam" id="PF03466">
    <property type="entry name" value="LysR_substrate"/>
    <property type="match status" value="1"/>
</dbReference>
<protein>
    <submittedName>
        <fullName evidence="6">LysR family transcriptional regulator</fullName>
    </submittedName>
</protein>
<evidence type="ECO:0000256" key="1">
    <source>
        <dbReference type="ARBA" id="ARBA00009437"/>
    </source>
</evidence>
<evidence type="ECO:0000256" key="3">
    <source>
        <dbReference type="ARBA" id="ARBA00023125"/>
    </source>
</evidence>
<dbReference type="InterPro" id="IPR036388">
    <property type="entry name" value="WH-like_DNA-bd_sf"/>
</dbReference>
<dbReference type="PROSITE" id="PS50931">
    <property type="entry name" value="HTH_LYSR"/>
    <property type="match status" value="1"/>
</dbReference>
<evidence type="ECO:0000256" key="4">
    <source>
        <dbReference type="ARBA" id="ARBA00023163"/>
    </source>
</evidence>
<feature type="domain" description="HTH lysR-type" evidence="5">
    <location>
        <begin position="4"/>
        <end position="61"/>
    </location>
</feature>
<dbReference type="Pfam" id="PF00126">
    <property type="entry name" value="HTH_1"/>
    <property type="match status" value="1"/>
</dbReference>
<dbReference type="SUPFAM" id="SSF46785">
    <property type="entry name" value="Winged helix' DNA-binding domain"/>
    <property type="match status" value="1"/>
</dbReference>
<keyword evidence="7" id="KW-1185">Reference proteome</keyword>
<dbReference type="Gene3D" id="3.40.190.290">
    <property type="match status" value="1"/>
</dbReference>
<reference evidence="6" key="1">
    <citation type="submission" date="2021-08" db="EMBL/GenBank/DDBJ databases">
        <title>Sphingopyxis panaciterrulae sp. nov., isolated from the surface water of the Yellow Sea.</title>
        <authorList>
            <person name="Gao Z."/>
            <person name="Zhang D."/>
            <person name="Zhang A."/>
        </authorList>
    </citation>
    <scope>NUCLEOTIDE SEQUENCE</scope>
    <source>
        <strain evidence="6">XHP0097</strain>
    </source>
</reference>
<dbReference type="InterPro" id="IPR058163">
    <property type="entry name" value="LysR-type_TF_proteobact-type"/>
</dbReference>
<dbReference type="InterPro" id="IPR000847">
    <property type="entry name" value="LysR_HTH_N"/>
</dbReference>
<dbReference type="Proteomes" id="UP001166571">
    <property type="component" value="Unassembled WGS sequence"/>
</dbReference>
<dbReference type="PANTHER" id="PTHR30537">
    <property type="entry name" value="HTH-TYPE TRANSCRIPTIONAL REGULATOR"/>
    <property type="match status" value="1"/>
</dbReference>
<evidence type="ECO:0000256" key="2">
    <source>
        <dbReference type="ARBA" id="ARBA00023015"/>
    </source>
</evidence>
<keyword evidence="3" id="KW-0238">DNA-binding</keyword>
<dbReference type="PANTHER" id="PTHR30537:SF5">
    <property type="entry name" value="HTH-TYPE TRANSCRIPTIONAL ACTIVATOR TTDR-RELATED"/>
    <property type="match status" value="1"/>
</dbReference>
<comment type="similarity">
    <text evidence="1">Belongs to the LysR transcriptional regulatory family.</text>
</comment>
<evidence type="ECO:0000259" key="5">
    <source>
        <dbReference type="PROSITE" id="PS50931"/>
    </source>
</evidence>
<dbReference type="SUPFAM" id="SSF53850">
    <property type="entry name" value="Periplasmic binding protein-like II"/>
    <property type="match status" value="1"/>
</dbReference>
<name>A0ABS7MA35_9SPHN</name>
<keyword evidence="2" id="KW-0805">Transcription regulation</keyword>
<gene>
    <name evidence="6" type="ORF">K5P26_01530</name>
</gene>
<dbReference type="InterPro" id="IPR005119">
    <property type="entry name" value="LysR_subst-bd"/>
</dbReference>
<organism evidence="6 7">
    <name type="scientific">Sphingopyxis jiangsuensis</name>
    <dbReference type="NCBI Taxonomy" id="2871171"/>
    <lineage>
        <taxon>Bacteria</taxon>
        <taxon>Pseudomonadati</taxon>
        <taxon>Pseudomonadota</taxon>
        <taxon>Alphaproteobacteria</taxon>
        <taxon>Sphingomonadales</taxon>
        <taxon>Sphingomonadaceae</taxon>
        <taxon>Sphingopyxis</taxon>
    </lineage>
</organism>
<comment type="caution">
    <text evidence="6">The sequence shown here is derived from an EMBL/GenBank/DDBJ whole genome shotgun (WGS) entry which is preliminary data.</text>
</comment>
<dbReference type="Gene3D" id="1.10.10.10">
    <property type="entry name" value="Winged helix-like DNA-binding domain superfamily/Winged helix DNA-binding domain"/>
    <property type="match status" value="1"/>
</dbReference>